<feature type="compositionally biased region" description="Low complexity" evidence="1">
    <location>
        <begin position="401"/>
        <end position="414"/>
    </location>
</feature>
<dbReference type="Gene3D" id="2.40.50.40">
    <property type="match status" value="1"/>
</dbReference>
<feature type="region of interest" description="Disordered" evidence="1">
    <location>
        <begin position="234"/>
        <end position="389"/>
    </location>
</feature>
<dbReference type="InterPro" id="IPR001753">
    <property type="entry name" value="Enoyl-CoA_hydra/iso"/>
</dbReference>
<dbReference type="GO" id="GO:0003714">
    <property type="term" value="F:transcription corepressor activity"/>
    <property type="evidence" value="ECO:0007669"/>
    <property type="project" value="TreeGrafter"/>
</dbReference>
<feature type="non-terminal residue" evidence="2">
    <location>
        <position position="1"/>
    </location>
</feature>
<sequence length="794" mass="87544">GFSSDWDTWEPLENLADCQDLIKKFQSAVKKVQGSKSPQKDGSAKKSPDKKDGGIKNSTKVDAINDGKAKGTPKKKEKKESPKAVKSSKKSPQKKEVEKASPAEKESKTGNKKSSPSKNEKAKSQKVTKKTEGKDVAEEGKGKKKVKKKENEEEKTKKVKQNKVRVKALKDGDKNLKMGKKMKVVLKRDLSGKFTKTYQKQIKNVKGKVQFKPIKGQKLKVKIMKPTKKDLEKMTFFTPKAAKKEMKSDESSSMSDSSTKSNKDLKKNVKANRTTQKNTNKQKATLEKQTATKSVAKGKSPKKRKAEENEELLDVTLISDSDSENETLYSLSVKSKKTKTDKSSSPKSKAATSAAKSSGETPKKGSPKSKSAASASAKGTSGNLTLESVKRKLEVKAIRVKPFSPSNDKSPPSSSKKKMRLIDSMRDKTIANVIRPVSPTPVFTSFRPIGTTNHTAGITMATASGSSATPIEIGDVPVYHFTPSQLPISPSSMSYKSILDNLPSQAPPKKPSRNFSQDDDSERVERRISVRQSECAFRYKEIVVRKCQRYTQIWLNTQTKLKNALNPQVIQEFVSALNSAKYDDSTLVMYSGLGNVFCSGIDLNFLISGERKVAVRQMVDALRDFTKALITFPKPIVAVVNGPAIGLGMTMLPLCDIVYASDKATFYLPYSQLSQTPEGCASYTLPLSVGMAMANELLIGGRRITAIEACNLGLVSQVFWPTSMMQEVIPKVQSIALNSAKALETTKLLIRSHQRTKLELTNESESNLLLERWQSMDCLKAIESFLSNERNFSL</sequence>
<protein>
    <submittedName>
        <fullName evidence="2">Uncharacterized protein</fullName>
    </submittedName>
</protein>
<feature type="compositionally biased region" description="Basic residues" evidence="1">
    <location>
        <begin position="157"/>
        <end position="166"/>
    </location>
</feature>
<feature type="compositionally biased region" description="Low complexity" evidence="1">
    <location>
        <begin position="271"/>
        <end position="283"/>
    </location>
</feature>
<dbReference type="Pfam" id="PF00378">
    <property type="entry name" value="ECH_1"/>
    <property type="match status" value="1"/>
</dbReference>
<dbReference type="CDD" id="cd06558">
    <property type="entry name" value="crotonase-like"/>
    <property type="match status" value="1"/>
</dbReference>
<comment type="caution">
    <text evidence="2">The sequence shown here is derived from an EMBL/GenBank/DDBJ whole genome shotgun (WGS) entry which is preliminary data.</text>
</comment>
<dbReference type="InterPro" id="IPR051053">
    <property type="entry name" value="ECH/Chromodomain_protein"/>
</dbReference>
<dbReference type="PANTHER" id="PTHR43684">
    <property type="match status" value="1"/>
</dbReference>
<dbReference type="EMBL" id="VSWD01000012">
    <property type="protein sequence ID" value="KAK3085554.1"/>
    <property type="molecule type" value="Genomic_DNA"/>
</dbReference>
<dbReference type="PANTHER" id="PTHR43684:SF11">
    <property type="entry name" value="CHROMO DOMAIN-CONTAINING PROTEIN"/>
    <property type="match status" value="1"/>
</dbReference>
<proteinExistence type="predicted"/>
<keyword evidence="3" id="KW-1185">Reference proteome</keyword>
<organism evidence="2 3">
    <name type="scientific">Pinctada imbricata</name>
    <name type="common">Atlantic pearl-oyster</name>
    <name type="synonym">Pinctada martensii</name>
    <dbReference type="NCBI Taxonomy" id="66713"/>
    <lineage>
        <taxon>Eukaryota</taxon>
        <taxon>Metazoa</taxon>
        <taxon>Spiralia</taxon>
        <taxon>Lophotrochozoa</taxon>
        <taxon>Mollusca</taxon>
        <taxon>Bivalvia</taxon>
        <taxon>Autobranchia</taxon>
        <taxon>Pteriomorphia</taxon>
        <taxon>Pterioida</taxon>
        <taxon>Pterioidea</taxon>
        <taxon>Pteriidae</taxon>
        <taxon>Pinctada</taxon>
    </lineage>
</organism>
<dbReference type="AlphaFoldDB" id="A0AA88XQF7"/>
<feature type="region of interest" description="Disordered" evidence="1">
    <location>
        <begin position="27"/>
        <end position="166"/>
    </location>
</feature>
<dbReference type="Gene3D" id="3.90.226.10">
    <property type="entry name" value="2-enoyl-CoA Hydratase, Chain A, domain 1"/>
    <property type="match status" value="1"/>
</dbReference>
<dbReference type="InterPro" id="IPR029045">
    <property type="entry name" value="ClpP/crotonase-like_dom_sf"/>
</dbReference>
<dbReference type="SUPFAM" id="SSF52096">
    <property type="entry name" value="ClpP/crotonase"/>
    <property type="match status" value="1"/>
</dbReference>
<reference evidence="2" key="1">
    <citation type="submission" date="2019-08" db="EMBL/GenBank/DDBJ databases">
        <title>The improved chromosome-level genome for the pearl oyster Pinctada fucata martensii using PacBio sequencing and Hi-C.</title>
        <authorList>
            <person name="Zheng Z."/>
        </authorList>
    </citation>
    <scope>NUCLEOTIDE SEQUENCE</scope>
    <source>
        <strain evidence="2">ZZ-2019</strain>
        <tissue evidence="2">Adductor muscle</tissue>
    </source>
</reference>
<dbReference type="Proteomes" id="UP001186944">
    <property type="component" value="Unassembled WGS sequence"/>
</dbReference>
<feature type="compositionally biased region" description="Low complexity" evidence="1">
    <location>
        <begin position="345"/>
        <end position="360"/>
    </location>
</feature>
<feature type="compositionally biased region" description="Basic and acidic residues" evidence="1">
    <location>
        <begin position="118"/>
        <end position="141"/>
    </location>
</feature>
<feature type="compositionally biased region" description="Basic and acidic residues" evidence="1">
    <location>
        <begin position="38"/>
        <end position="54"/>
    </location>
</feature>
<feature type="compositionally biased region" description="Low complexity" evidence="1">
    <location>
        <begin position="251"/>
        <end position="260"/>
    </location>
</feature>
<dbReference type="InterPro" id="IPR014748">
    <property type="entry name" value="Enoyl-CoA_hydra_C"/>
</dbReference>
<name>A0AA88XQF7_PINIB</name>
<dbReference type="GO" id="GO:0005634">
    <property type="term" value="C:nucleus"/>
    <property type="evidence" value="ECO:0007669"/>
    <property type="project" value="TreeGrafter"/>
</dbReference>
<evidence type="ECO:0000256" key="1">
    <source>
        <dbReference type="SAM" id="MobiDB-lite"/>
    </source>
</evidence>
<evidence type="ECO:0000313" key="3">
    <source>
        <dbReference type="Proteomes" id="UP001186944"/>
    </source>
</evidence>
<feature type="compositionally biased region" description="Low complexity" evidence="1">
    <location>
        <begin position="368"/>
        <end position="382"/>
    </location>
</feature>
<feature type="compositionally biased region" description="Basic and acidic residues" evidence="1">
    <location>
        <begin position="93"/>
        <end position="109"/>
    </location>
</feature>
<dbReference type="Gene3D" id="1.10.12.10">
    <property type="entry name" value="Lyase 2-enoyl-coa Hydratase, Chain A, domain 2"/>
    <property type="match status" value="1"/>
</dbReference>
<gene>
    <name evidence="2" type="ORF">FSP39_005260</name>
</gene>
<evidence type="ECO:0000313" key="2">
    <source>
        <dbReference type="EMBL" id="KAK3085554.1"/>
    </source>
</evidence>
<feature type="region of interest" description="Disordered" evidence="1">
    <location>
        <begin position="400"/>
        <end position="419"/>
    </location>
</feature>
<feature type="region of interest" description="Disordered" evidence="1">
    <location>
        <begin position="503"/>
        <end position="524"/>
    </location>
</feature>
<accession>A0AA88XQF7</accession>